<dbReference type="InterPro" id="IPR036388">
    <property type="entry name" value="WH-like_DNA-bd_sf"/>
</dbReference>
<accession>A0ABW2BU38</accession>
<gene>
    <name evidence="1" type="ORF">ACFQGD_05185</name>
</gene>
<dbReference type="PANTHER" id="PTHR34849:SF3">
    <property type="entry name" value="SSR2962 PROTEIN"/>
    <property type="match status" value="1"/>
</dbReference>
<dbReference type="InterPro" id="IPR009057">
    <property type="entry name" value="Homeodomain-like_sf"/>
</dbReference>
<comment type="caution">
    <text evidence="1">The sequence shown here is derived from an EMBL/GenBank/DDBJ whole genome shotgun (WGS) entry which is preliminary data.</text>
</comment>
<name>A0ABW2BU38_9PSEU</name>
<dbReference type="EMBL" id="JBHSXX010000001">
    <property type="protein sequence ID" value="MFC6866532.1"/>
    <property type="molecule type" value="Genomic_DNA"/>
</dbReference>
<dbReference type="PANTHER" id="PTHR34849">
    <property type="entry name" value="SSL5025 PROTEIN"/>
    <property type="match status" value="1"/>
</dbReference>
<dbReference type="SUPFAM" id="SSF46689">
    <property type="entry name" value="Homeodomain-like"/>
    <property type="match status" value="1"/>
</dbReference>
<keyword evidence="2" id="KW-1185">Reference proteome</keyword>
<reference evidence="2" key="1">
    <citation type="journal article" date="2019" name="Int. J. Syst. Evol. Microbiol.">
        <title>The Global Catalogue of Microorganisms (GCM) 10K type strain sequencing project: providing services to taxonomists for standard genome sequencing and annotation.</title>
        <authorList>
            <consortium name="The Broad Institute Genomics Platform"/>
            <consortium name="The Broad Institute Genome Sequencing Center for Infectious Disease"/>
            <person name="Wu L."/>
            <person name="Ma J."/>
        </authorList>
    </citation>
    <scope>NUCLEOTIDE SEQUENCE [LARGE SCALE GENOMIC DNA]</scope>
    <source>
        <strain evidence="2">KCTC 32255</strain>
    </source>
</reference>
<evidence type="ECO:0000313" key="1">
    <source>
        <dbReference type="EMBL" id="MFC6866532.1"/>
    </source>
</evidence>
<sequence length="80" mass="8863">MADSHLDRITVDPHKLGGKPCIRGLRISVGMIVQMLAAGKTTEQILAEYPYLEIEDVRQSLAYSAALAENEFHLELKQPA</sequence>
<dbReference type="Proteomes" id="UP001596337">
    <property type="component" value="Unassembled WGS sequence"/>
</dbReference>
<proteinExistence type="predicted"/>
<evidence type="ECO:0000313" key="2">
    <source>
        <dbReference type="Proteomes" id="UP001596337"/>
    </source>
</evidence>
<dbReference type="InterPro" id="IPR007367">
    <property type="entry name" value="DUF433"/>
</dbReference>
<dbReference type="Pfam" id="PF04255">
    <property type="entry name" value="DUF433"/>
    <property type="match status" value="1"/>
</dbReference>
<dbReference type="RefSeq" id="WP_345395662.1">
    <property type="nucleotide sequence ID" value="NZ_BAABLA010000024.1"/>
</dbReference>
<protein>
    <submittedName>
        <fullName evidence="1">DUF433 domain-containing protein</fullName>
    </submittedName>
</protein>
<dbReference type="Gene3D" id="1.10.10.10">
    <property type="entry name" value="Winged helix-like DNA-binding domain superfamily/Winged helix DNA-binding domain"/>
    <property type="match status" value="1"/>
</dbReference>
<organism evidence="1 2">
    <name type="scientific">Haloechinothrix salitolerans</name>
    <dbReference type="NCBI Taxonomy" id="926830"/>
    <lineage>
        <taxon>Bacteria</taxon>
        <taxon>Bacillati</taxon>
        <taxon>Actinomycetota</taxon>
        <taxon>Actinomycetes</taxon>
        <taxon>Pseudonocardiales</taxon>
        <taxon>Pseudonocardiaceae</taxon>
        <taxon>Haloechinothrix</taxon>
    </lineage>
</organism>